<dbReference type="EC" id="6.1.1.12" evidence="3"/>
<dbReference type="HAMAP" id="MF_02075">
    <property type="entry name" value="Asp_tRNA_synth_type2"/>
    <property type="match status" value="1"/>
</dbReference>
<dbReference type="NCBIfam" id="TIGR00458">
    <property type="entry name" value="aspS_nondisc"/>
    <property type="match status" value="1"/>
</dbReference>
<dbReference type="GO" id="GO:0004815">
    <property type="term" value="F:aspartate-tRNA ligase activity"/>
    <property type="evidence" value="ECO:0007669"/>
    <property type="project" value="UniProtKB-EC"/>
</dbReference>
<dbReference type="CDD" id="cd00776">
    <property type="entry name" value="AsxRS_core"/>
    <property type="match status" value="1"/>
</dbReference>
<dbReference type="PANTHER" id="PTHR43450">
    <property type="entry name" value="ASPARTYL-TRNA SYNTHETASE"/>
    <property type="match status" value="1"/>
</dbReference>
<gene>
    <name evidence="14" type="ORF">PSAL00342_LOCUS2470</name>
</gene>
<dbReference type="Gene3D" id="3.30.930.10">
    <property type="entry name" value="Bira Bifunctional Protein, Domain 2"/>
    <property type="match status" value="1"/>
</dbReference>
<dbReference type="FunFam" id="3.30.930.10:FF:000013">
    <property type="entry name" value="Aspartate--tRNA ligase, cytoplasmic"/>
    <property type="match status" value="1"/>
</dbReference>
<evidence type="ECO:0000256" key="6">
    <source>
        <dbReference type="ARBA" id="ARBA00022741"/>
    </source>
</evidence>
<evidence type="ECO:0000259" key="13">
    <source>
        <dbReference type="PROSITE" id="PS50862"/>
    </source>
</evidence>
<dbReference type="Gene3D" id="2.40.50.140">
    <property type="entry name" value="Nucleic acid-binding proteins"/>
    <property type="match status" value="1"/>
</dbReference>
<accession>A0A7S3UCB9</accession>
<keyword evidence="5" id="KW-0436">Ligase</keyword>
<reference evidence="14" key="1">
    <citation type="submission" date="2021-01" db="EMBL/GenBank/DDBJ databases">
        <authorList>
            <person name="Corre E."/>
            <person name="Pelletier E."/>
            <person name="Niang G."/>
            <person name="Scheremetjew M."/>
            <person name="Finn R."/>
            <person name="Kale V."/>
            <person name="Holt S."/>
            <person name="Cochrane G."/>
            <person name="Meng A."/>
            <person name="Brown T."/>
            <person name="Cohen L."/>
        </authorList>
    </citation>
    <scope>NUCLEOTIDE SEQUENCE</scope>
    <source>
        <strain evidence="14">CCMP1897</strain>
    </source>
</reference>
<dbReference type="GO" id="GO:0006422">
    <property type="term" value="P:aspartyl-tRNA aminoacylation"/>
    <property type="evidence" value="ECO:0007669"/>
    <property type="project" value="InterPro"/>
</dbReference>
<dbReference type="GO" id="GO:0005524">
    <property type="term" value="F:ATP binding"/>
    <property type="evidence" value="ECO:0007669"/>
    <property type="project" value="UniProtKB-KW"/>
</dbReference>
<evidence type="ECO:0000256" key="11">
    <source>
        <dbReference type="ARBA" id="ARBA00047904"/>
    </source>
</evidence>
<evidence type="ECO:0000256" key="5">
    <source>
        <dbReference type="ARBA" id="ARBA00022598"/>
    </source>
</evidence>
<dbReference type="PRINTS" id="PR01042">
    <property type="entry name" value="TRNASYNTHASP"/>
</dbReference>
<keyword evidence="4" id="KW-0963">Cytoplasm</keyword>
<evidence type="ECO:0000256" key="9">
    <source>
        <dbReference type="ARBA" id="ARBA00023146"/>
    </source>
</evidence>
<feature type="compositionally biased region" description="Basic and acidic residues" evidence="12">
    <location>
        <begin position="35"/>
        <end position="49"/>
    </location>
</feature>
<feature type="region of interest" description="Disordered" evidence="12">
    <location>
        <begin position="1"/>
        <end position="71"/>
    </location>
</feature>
<dbReference type="NCBIfam" id="NF003483">
    <property type="entry name" value="PRK05159.1"/>
    <property type="match status" value="1"/>
</dbReference>
<dbReference type="InterPro" id="IPR006195">
    <property type="entry name" value="aa-tRNA-synth_II"/>
</dbReference>
<evidence type="ECO:0000256" key="4">
    <source>
        <dbReference type="ARBA" id="ARBA00022490"/>
    </source>
</evidence>
<dbReference type="CDD" id="cd04320">
    <property type="entry name" value="AspRS_cyto_N"/>
    <property type="match status" value="1"/>
</dbReference>
<evidence type="ECO:0000256" key="8">
    <source>
        <dbReference type="ARBA" id="ARBA00022917"/>
    </source>
</evidence>
<dbReference type="PROSITE" id="PS50862">
    <property type="entry name" value="AA_TRNA_LIGASE_II"/>
    <property type="match status" value="1"/>
</dbReference>
<dbReference type="GO" id="GO:0017101">
    <property type="term" value="C:aminoacyl-tRNA synthetase multienzyme complex"/>
    <property type="evidence" value="ECO:0007669"/>
    <property type="project" value="TreeGrafter"/>
</dbReference>
<dbReference type="Pfam" id="PF01336">
    <property type="entry name" value="tRNA_anti-codon"/>
    <property type="match status" value="1"/>
</dbReference>
<comment type="subcellular location">
    <subcellularLocation>
        <location evidence="1">Cytoplasm</location>
    </subcellularLocation>
</comment>
<dbReference type="GO" id="GO:0005829">
    <property type="term" value="C:cytosol"/>
    <property type="evidence" value="ECO:0007669"/>
    <property type="project" value="TreeGrafter"/>
</dbReference>
<keyword evidence="6" id="KW-0547">Nucleotide-binding</keyword>
<dbReference type="InterPro" id="IPR004523">
    <property type="entry name" value="Asp-tRNA_synthase_2"/>
</dbReference>
<sequence>MEDLHVQEEKQDLRFEPVQNASDGQMSKSAMKKLAAKEAKAQKKAERAGKRGQQAQLITQPPEDDPVKERYGDTGLIQSQTVSGRTWDRIETLDAKSDGKEVMLRCRLQTSRGKGKSAFLVLRQGCSTVQAVLFVDDVNVSKTMVKYATQIPKESVLDVGGVVSVPEAAIQSCSQSEVEIAVNSIRCVSRADPLPFELSDAVRPESVTEEEAETGTQFARVNQDTRLDNRFIDLRTPANQAIFRIQSGVCALFRESLMSQNFVEIHTPKLIGGASEGGASVFKLEYMSDYPSLKQSACLAQSPQLYKQMAICADLEKVFEIGPVFRAENSFTHRHLCEFTGLDMEMQINEHYFEVLDVLDNLFVTMFDGLNERFAPELKAVQHQYPFEPLEYLRPSLRLPFEEGIKMLQDAGFDVDPLGDLSTETERELGRLVKEKYKTDFYMLHRYPLAARPFYTMPTADDPRYTCSFDIFIRGEEIISGAQRIHDPELLAERAEACGIDVATIASYIDSFRYGAPPHGGCGVGLERVVMLFLGLNNIRKTSMFPRDPKRLAP</sequence>
<dbReference type="InterPro" id="IPR012340">
    <property type="entry name" value="NA-bd_OB-fold"/>
</dbReference>
<dbReference type="SUPFAM" id="SSF55681">
    <property type="entry name" value="Class II aaRS and biotin synthetases"/>
    <property type="match status" value="1"/>
</dbReference>
<feature type="compositionally biased region" description="Basic and acidic residues" evidence="12">
    <location>
        <begin position="1"/>
        <end position="15"/>
    </location>
</feature>
<keyword evidence="8" id="KW-0648">Protein biosynthesis</keyword>
<name>A0A7S3UCB9_9CHLO</name>
<dbReference type="AlphaFoldDB" id="A0A7S3UCB9"/>
<evidence type="ECO:0000256" key="12">
    <source>
        <dbReference type="SAM" id="MobiDB-lite"/>
    </source>
</evidence>
<organism evidence="14">
    <name type="scientific">Picocystis salinarum</name>
    <dbReference type="NCBI Taxonomy" id="88271"/>
    <lineage>
        <taxon>Eukaryota</taxon>
        <taxon>Viridiplantae</taxon>
        <taxon>Chlorophyta</taxon>
        <taxon>Picocystophyceae</taxon>
        <taxon>Picocystales</taxon>
        <taxon>Picocystaceae</taxon>
        <taxon>Picocystis</taxon>
    </lineage>
</organism>
<dbReference type="InterPro" id="IPR004364">
    <property type="entry name" value="Aa-tRNA-synt_II"/>
</dbReference>
<dbReference type="InterPro" id="IPR002312">
    <property type="entry name" value="Asp/Asn-tRNA-synth_IIb"/>
</dbReference>
<evidence type="ECO:0000256" key="3">
    <source>
        <dbReference type="ARBA" id="ARBA00012841"/>
    </source>
</evidence>
<evidence type="ECO:0000256" key="10">
    <source>
        <dbReference type="ARBA" id="ARBA00033155"/>
    </source>
</evidence>
<protein>
    <recommendedName>
        <fullName evidence="3">aspartate--tRNA ligase</fullName>
        <ecNumber evidence="3">6.1.1.12</ecNumber>
    </recommendedName>
    <alternativeName>
        <fullName evidence="10">Aspartyl-tRNA synthetase</fullName>
    </alternativeName>
</protein>
<dbReference type="EMBL" id="HBIS01002771">
    <property type="protein sequence ID" value="CAE0608651.1"/>
    <property type="molecule type" value="Transcribed_RNA"/>
</dbReference>
<feature type="domain" description="Aminoacyl-transfer RNA synthetases class-II family profile" evidence="13">
    <location>
        <begin position="243"/>
        <end position="554"/>
    </location>
</feature>
<dbReference type="InterPro" id="IPR045864">
    <property type="entry name" value="aa-tRNA-synth_II/BPL/LPL"/>
</dbReference>
<comment type="similarity">
    <text evidence="2">Belongs to the class-II aminoacyl-tRNA synthetase family. Type 2 subfamily.</text>
</comment>
<evidence type="ECO:0000256" key="7">
    <source>
        <dbReference type="ARBA" id="ARBA00022840"/>
    </source>
</evidence>
<evidence type="ECO:0000256" key="2">
    <source>
        <dbReference type="ARBA" id="ARBA00005312"/>
    </source>
</evidence>
<dbReference type="SUPFAM" id="SSF50249">
    <property type="entry name" value="Nucleic acid-binding proteins"/>
    <property type="match status" value="1"/>
</dbReference>
<dbReference type="PANTHER" id="PTHR43450:SF1">
    <property type="entry name" value="ASPARTATE--TRNA LIGASE, CYTOPLASMIC"/>
    <property type="match status" value="1"/>
</dbReference>
<keyword evidence="7" id="KW-0067">ATP-binding</keyword>
<dbReference type="GO" id="GO:0003723">
    <property type="term" value="F:RNA binding"/>
    <property type="evidence" value="ECO:0007669"/>
    <property type="project" value="TreeGrafter"/>
</dbReference>
<evidence type="ECO:0000256" key="1">
    <source>
        <dbReference type="ARBA" id="ARBA00004496"/>
    </source>
</evidence>
<evidence type="ECO:0000313" key="14">
    <source>
        <dbReference type="EMBL" id="CAE0608651.1"/>
    </source>
</evidence>
<keyword evidence="9" id="KW-0030">Aminoacyl-tRNA synthetase</keyword>
<dbReference type="InterPro" id="IPR004365">
    <property type="entry name" value="NA-bd_OB_tRNA"/>
</dbReference>
<proteinExistence type="inferred from homology"/>
<comment type="catalytic activity">
    <reaction evidence="11">
        <text>tRNA(Asp) + L-aspartate + ATP = L-aspartyl-tRNA(Asp) + AMP + diphosphate</text>
        <dbReference type="Rhea" id="RHEA:19649"/>
        <dbReference type="Rhea" id="RHEA-COMP:9660"/>
        <dbReference type="Rhea" id="RHEA-COMP:9678"/>
        <dbReference type="ChEBI" id="CHEBI:29991"/>
        <dbReference type="ChEBI" id="CHEBI:30616"/>
        <dbReference type="ChEBI" id="CHEBI:33019"/>
        <dbReference type="ChEBI" id="CHEBI:78442"/>
        <dbReference type="ChEBI" id="CHEBI:78516"/>
        <dbReference type="ChEBI" id="CHEBI:456215"/>
        <dbReference type="EC" id="6.1.1.12"/>
    </reaction>
</comment>
<dbReference type="Pfam" id="PF00152">
    <property type="entry name" value="tRNA-synt_2"/>
    <property type="match status" value="1"/>
</dbReference>